<dbReference type="PROSITE" id="PS50910">
    <property type="entry name" value="HEPN"/>
    <property type="match status" value="1"/>
</dbReference>
<organism evidence="2 3">
    <name type="scientific">Pedobacter frigiditerrae</name>
    <dbReference type="NCBI Taxonomy" id="2530452"/>
    <lineage>
        <taxon>Bacteria</taxon>
        <taxon>Pseudomonadati</taxon>
        <taxon>Bacteroidota</taxon>
        <taxon>Sphingobacteriia</taxon>
        <taxon>Sphingobacteriales</taxon>
        <taxon>Sphingobacteriaceae</taxon>
        <taxon>Pedobacter</taxon>
    </lineage>
</organism>
<sequence length="333" mass="38005">MKPRPNLTQEFNSLFSYYPADLIEAALVPLMPASADEIDEHTAIQQLFYAELTEIIHGNLIAYQQTKANEQANTAENEALTDAKSIINILTPIIPIGYVFFQQGKLNSGNLTFVVDRYEYKPIDEVHQAVNFSLMAYPKITFEIHTYGTMVNLISNGHFYYATLCAQKNCIYQKKAHYNLPSPNPVLLAANRLNAAILFKQNSDKALSFMNGAKQYLERNENTMAVFMLQQACEFTYRGLIMVFKGKNIKSHELVMLRKQLTHYAPQVIGLFHPKPKKELRLLTFLQEAYIKARYENAYQIDQEQALELVIATSSLMKGVQTLFDDYLAETIC</sequence>
<dbReference type="AlphaFoldDB" id="A0A4R0MTE3"/>
<evidence type="ECO:0000313" key="2">
    <source>
        <dbReference type="EMBL" id="TCC90063.1"/>
    </source>
</evidence>
<name>A0A4R0MTE3_9SPHI</name>
<dbReference type="Gene3D" id="1.20.120.330">
    <property type="entry name" value="Nucleotidyltransferases domain 2"/>
    <property type="match status" value="1"/>
</dbReference>
<protein>
    <submittedName>
        <fullName evidence="2">HEPN domain-containing protein</fullName>
    </submittedName>
</protein>
<keyword evidence="3" id="KW-1185">Reference proteome</keyword>
<dbReference type="Pfam" id="PF05168">
    <property type="entry name" value="HEPN"/>
    <property type="match status" value="1"/>
</dbReference>
<feature type="domain" description="HEPN" evidence="1">
    <location>
        <begin position="203"/>
        <end position="316"/>
    </location>
</feature>
<accession>A0A4R0MTE3</accession>
<evidence type="ECO:0000313" key="3">
    <source>
        <dbReference type="Proteomes" id="UP000292884"/>
    </source>
</evidence>
<reference evidence="2 3" key="1">
    <citation type="submission" date="2019-02" db="EMBL/GenBank/DDBJ databases">
        <title>Pedobacter sp. RP-1-13 sp. nov., isolated from Arctic soil.</title>
        <authorList>
            <person name="Dahal R.H."/>
        </authorList>
    </citation>
    <scope>NUCLEOTIDE SEQUENCE [LARGE SCALE GENOMIC DNA]</scope>
    <source>
        <strain evidence="2 3">RP-1-13</strain>
    </source>
</reference>
<dbReference type="InterPro" id="IPR007842">
    <property type="entry name" value="HEPN_dom"/>
</dbReference>
<dbReference type="SUPFAM" id="SSF81593">
    <property type="entry name" value="Nucleotidyltransferase substrate binding subunit/domain"/>
    <property type="match status" value="1"/>
</dbReference>
<dbReference type="Proteomes" id="UP000292884">
    <property type="component" value="Unassembled WGS sequence"/>
</dbReference>
<evidence type="ECO:0000259" key="1">
    <source>
        <dbReference type="PROSITE" id="PS50910"/>
    </source>
</evidence>
<proteinExistence type="predicted"/>
<comment type="caution">
    <text evidence="2">The sequence shown here is derived from an EMBL/GenBank/DDBJ whole genome shotgun (WGS) entry which is preliminary data.</text>
</comment>
<dbReference type="EMBL" id="SJSK01000003">
    <property type="protein sequence ID" value="TCC90063.1"/>
    <property type="molecule type" value="Genomic_DNA"/>
</dbReference>
<dbReference type="OrthoDB" id="1321649at2"/>
<dbReference type="SMART" id="SM00748">
    <property type="entry name" value="HEPN"/>
    <property type="match status" value="1"/>
</dbReference>
<dbReference type="RefSeq" id="WP_131553466.1">
    <property type="nucleotide sequence ID" value="NZ_SJSK01000003.1"/>
</dbReference>
<gene>
    <name evidence="2" type="ORF">EZ428_12295</name>
</gene>